<evidence type="ECO:0000256" key="1">
    <source>
        <dbReference type="ARBA" id="ARBA00004123"/>
    </source>
</evidence>
<evidence type="ECO:0000256" key="2">
    <source>
        <dbReference type="ARBA" id="ARBA00022723"/>
    </source>
</evidence>
<dbReference type="Gene3D" id="4.10.1100.10">
    <property type="entry name" value="Transcription factor, SBP-box domain"/>
    <property type="match status" value="1"/>
</dbReference>
<evidence type="ECO:0000313" key="14">
    <source>
        <dbReference type="Proteomes" id="UP000515151"/>
    </source>
</evidence>
<reference evidence="15 16" key="4">
    <citation type="submission" date="2025-04" db="UniProtKB">
        <authorList>
            <consortium name="RefSeq"/>
        </authorList>
    </citation>
    <scope>IDENTIFICATION</scope>
    <source>
        <tissue evidence="15 16">Leaf</tissue>
    </source>
</reference>
<evidence type="ECO:0000313" key="12">
    <source>
        <dbReference type="EMBL" id="OWM89769.1"/>
    </source>
</evidence>
<sequence>MSSLSVMEWNTKHPLQWEWENLVTSGPKATDNMKVWQPSEWGIEAEEGMDSGSLYSYRGGSASGGSSGGTSFDPGYTCLSKSSKSPSMNSSSTEEMKFPKFSVEACKGYPEDFSCKRDIATAELCGASPTLESSVCSGEPLLSLKLGKRTYFEDISDGSNPRASNFPLVAKSPDASAKKMKSTSQNMPAPCCQVEGCNIDLSSAKDYHRKHRVCESHSKSPKVVVNGVERRFCQQCSRFHGLSEFDENKRSCRKRLSDHNARRRKPHPDVAHFNQSRLSTIIYGSLQQMNSIYSGVPFEHTKSSVNLTWSNPSTLKFMQTKGDALKPGKAGDVEGNPRHSNKLSNTMRPVTARRDGYELLPLKGTTVKTLDGGSEESLISSSGLDAPQDLHRALSLLSTDSRDSCKQSKPALHDMNNVNIPKPCTYGVPQSLGLPLSSTKYWNMEQWPSNTQRHDLTPQSGGNGSSFGNSNFSECLLPSEGQHLFGFEPVHLN</sequence>
<keyword evidence="2" id="KW-0479">Metal-binding</keyword>
<dbReference type="RefSeq" id="XP_031385511.1">
    <property type="nucleotide sequence ID" value="XM_031529651.1"/>
</dbReference>
<evidence type="ECO:0000256" key="3">
    <source>
        <dbReference type="ARBA" id="ARBA00022771"/>
    </source>
</evidence>
<dbReference type="SUPFAM" id="SSF103612">
    <property type="entry name" value="SBT domain"/>
    <property type="match status" value="1"/>
</dbReference>
<dbReference type="PANTHER" id="PTHR31251:SF74">
    <property type="entry name" value="SQUAMOSA PROMOTER-BINDING-LIKE PROTEIN 2"/>
    <property type="match status" value="1"/>
</dbReference>
<evidence type="ECO:0000313" key="13">
    <source>
        <dbReference type="Proteomes" id="UP000197138"/>
    </source>
</evidence>
<keyword evidence="6" id="KW-0238">DNA-binding</keyword>
<keyword evidence="8" id="KW-0539">Nucleus</keyword>
<reference evidence="14" key="3">
    <citation type="journal article" date="2020" name="Plant Biotechnol. J.">
        <title>The pomegranate (Punica granatum L.) draft genome dissects genetic divergence between soft- and hard-seeded cultivars.</title>
        <authorList>
            <person name="Luo X."/>
            <person name="Li H."/>
            <person name="Wu Z."/>
            <person name="Yao W."/>
            <person name="Zhao P."/>
            <person name="Cao D."/>
            <person name="Yu H."/>
            <person name="Li K."/>
            <person name="Poudel K."/>
            <person name="Zhao D."/>
            <person name="Zhang F."/>
            <person name="Xia X."/>
            <person name="Chen L."/>
            <person name="Wang Q."/>
            <person name="Jing D."/>
            <person name="Cao S."/>
        </authorList>
    </citation>
    <scope>NUCLEOTIDE SEQUENCE [LARGE SCALE GENOMIC DNA]</scope>
</reference>
<dbReference type="SMR" id="A0A218XYU5"/>
<dbReference type="GO" id="GO:0003677">
    <property type="term" value="F:DNA binding"/>
    <property type="evidence" value="ECO:0007669"/>
    <property type="project" value="UniProtKB-KW"/>
</dbReference>
<keyword evidence="3 9" id="KW-0863">Zinc-finger</keyword>
<organism evidence="12 13">
    <name type="scientific">Punica granatum</name>
    <name type="common">Pomegranate</name>
    <dbReference type="NCBI Taxonomy" id="22663"/>
    <lineage>
        <taxon>Eukaryota</taxon>
        <taxon>Viridiplantae</taxon>
        <taxon>Streptophyta</taxon>
        <taxon>Embryophyta</taxon>
        <taxon>Tracheophyta</taxon>
        <taxon>Spermatophyta</taxon>
        <taxon>Magnoliopsida</taxon>
        <taxon>eudicotyledons</taxon>
        <taxon>Gunneridae</taxon>
        <taxon>Pentapetalae</taxon>
        <taxon>rosids</taxon>
        <taxon>malvids</taxon>
        <taxon>Myrtales</taxon>
        <taxon>Lythraceae</taxon>
        <taxon>Punica</taxon>
    </lineage>
</organism>
<dbReference type="FunFam" id="4.10.1100.10:FF:000001">
    <property type="entry name" value="Squamosa promoter-binding-like protein 14"/>
    <property type="match status" value="1"/>
</dbReference>
<name>A0A218XYU5_PUNGR</name>
<evidence type="ECO:0000256" key="10">
    <source>
        <dbReference type="SAM" id="MobiDB-lite"/>
    </source>
</evidence>
<accession>A0A218XYU5</accession>
<evidence type="ECO:0000259" key="11">
    <source>
        <dbReference type="PROSITE" id="PS51141"/>
    </source>
</evidence>
<proteinExistence type="predicted"/>
<reference evidence="12" key="2">
    <citation type="submission" date="2017-06" db="EMBL/GenBank/DDBJ databases">
        <title>The pomegranate genome and the genomics of punicalagin biosynthesis.</title>
        <authorList>
            <person name="Xu C."/>
        </authorList>
    </citation>
    <scope>NUCLEOTIDE SEQUENCE [LARGE SCALE GENOMIC DNA]</scope>
    <source>
        <tissue evidence="12">Fresh leaf</tissue>
    </source>
</reference>
<evidence type="ECO:0000256" key="6">
    <source>
        <dbReference type="ARBA" id="ARBA00023125"/>
    </source>
</evidence>
<dbReference type="OrthoDB" id="514967at2759"/>
<evidence type="ECO:0000256" key="4">
    <source>
        <dbReference type="ARBA" id="ARBA00022833"/>
    </source>
</evidence>
<dbReference type="InterPro" id="IPR044817">
    <property type="entry name" value="SBP-like"/>
</dbReference>
<evidence type="ECO:0000256" key="5">
    <source>
        <dbReference type="ARBA" id="ARBA00023015"/>
    </source>
</evidence>
<evidence type="ECO:0000256" key="7">
    <source>
        <dbReference type="ARBA" id="ARBA00023163"/>
    </source>
</evidence>
<dbReference type="Pfam" id="PF03110">
    <property type="entry name" value="SBP"/>
    <property type="match status" value="1"/>
</dbReference>
<protein>
    <submittedName>
        <fullName evidence="15 16">Squamosa promoter-binding-like protein 2 isoform X1</fullName>
    </submittedName>
</protein>
<dbReference type="PROSITE" id="PS51141">
    <property type="entry name" value="ZF_SBP"/>
    <property type="match status" value="1"/>
</dbReference>
<feature type="compositionally biased region" description="Basic and acidic residues" evidence="10">
    <location>
        <begin position="325"/>
        <end position="337"/>
    </location>
</feature>
<dbReference type="RefSeq" id="XP_031385510.1">
    <property type="nucleotide sequence ID" value="XM_031529650.1"/>
</dbReference>
<dbReference type="InterPro" id="IPR004333">
    <property type="entry name" value="SBP_dom"/>
</dbReference>
<feature type="region of interest" description="Disordered" evidence="10">
    <location>
        <begin position="325"/>
        <end position="344"/>
    </location>
</feature>
<keyword evidence="4" id="KW-0862">Zinc</keyword>
<dbReference type="PANTHER" id="PTHR31251">
    <property type="entry name" value="SQUAMOSA PROMOTER-BINDING-LIKE PROTEIN 4"/>
    <property type="match status" value="1"/>
</dbReference>
<keyword evidence="7" id="KW-0804">Transcription</keyword>
<dbReference type="EMBL" id="MTKT01000666">
    <property type="protein sequence ID" value="OWM89769.1"/>
    <property type="molecule type" value="Genomic_DNA"/>
</dbReference>
<dbReference type="Proteomes" id="UP000197138">
    <property type="component" value="Unassembled WGS sequence"/>
</dbReference>
<evidence type="ECO:0000256" key="9">
    <source>
        <dbReference type="PROSITE-ProRule" id="PRU00470"/>
    </source>
</evidence>
<comment type="subcellular location">
    <subcellularLocation>
        <location evidence="1">Nucleus</location>
    </subcellularLocation>
</comment>
<dbReference type="InterPro" id="IPR036893">
    <property type="entry name" value="SBP_sf"/>
</dbReference>
<gene>
    <name evidence="15 16" type="primary">LOC116199332</name>
    <name evidence="12" type="ORF">CDL15_Pgr024517</name>
</gene>
<evidence type="ECO:0000256" key="8">
    <source>
        <dbReference type="ARBA" id="ARBA00023242"/>
    </source>
</evidence>
<dbReference type="GO" id="GO:0008270">
    <property type="term" value="F:zinc ion binding"/>
    <property type="evidence" value="ECO:0007669"/>
    <property type="project" value="UniProtKB-KW"/>
</dbReference>
<keyword evidence="14" id="KW-1185">Reference proteome</keyword>
<evidence type="ECO:0000313" key="15">
    <source>
        <dbReference type="RefSeq" id="XP_031385510.1"/>
    </source>
</evidence>
<dbReference type="Proteomes" id="UP000515151">
    <property type="component" value="Chromosome 3"/>
</dbReference>
<dbReference type="AlphaFoldDB" id="A0A218XYU5"/>
<reference evidence="13" key="1">
    <citation type="journal article" date="2017" name="Plant J.">
        <title>The pomegranate (Punica granatum L.) genome and the genomics of punicalagin biosynthesis.</title>
        <authorList>
            <person name="Qin G."/>
            <person name="Xu C."/>
            <person name="Ming R."/>
            <person name="Tang H."/>
            <person name="Guyot R."/>
            <person name="Kramer E.M."/>
            <person name="Hu Y."/>
            <person name="Yi X."/>
            <person name="Qi Y."/>
            <person name="Xu X."/>
            <person name="Gao Z."/>
            <person name="Pan H."/>
            <person name="Jian J."/>
            <person name="Tian Y."/>
            <person name="Yue Z."/>
            <person name="Xu Y."/>
        </authorList>
    </citation>
    <scope>NUCLEOTIDE SEQUENCE [LARGE SCALE GENOMIC DNA]</scope>
    <source>
        <strain evidence="13">cv. Dabenzi</strain>
    </source>
</reference>
<evidence type="ECO:0000313" key="16">
    <source>
        <dbReference type="RefSeq" id="XP_031385511.1"/>
    </source>
</evidence>
<keyword evidence="5" id="KW-0805">Transcription regulation</keyword>
<dbReference type="GO" id="GO:0005634">
    <property type="term" value="C:nucleus"/>
    <property type="evidence" value="ECO:0007669"/>
    <property type="project" value="UniProtKB-SubCell"/>
</dbReference>
<dbReference type="GeneID" id="116199332"/>
<feature type="domain" description="SBP-type" evidence="11">
    <location>
        <begin position="189"/>
        <end position="266"/>
    </location>
</feature>